<dbReference type="PANTHER" id="PTHR11926:SF1374">
    <property type="entry name" value="UDP-GLYCOSYLTRANSFERASE 76F1-RELATED"/>
    <property type="match status" value="1"/>
</dbReference>
<dbReference type="EMBL" id="BTGU01000072">
    <property type="protein sequence ID" value="GMN57760.1"/>
    <property type="molecule type" value="Genomic_DNA"/>
</dbReference>
<dbReference type="GO" id="GO:0080043">
    <property type="term" value="F:quercetin 3-O-glucosyltransferase activity"/>
    <property type="evidence" value="ECO:0007669"/>
    <property type="project" value="TreeGrafter"/>
</dbReference>
<sequence length="460" mass="52115">MDKQKERRNFNGHLVLVPCPLEGHMNPMLHLAKLLHSKGFLITIICTHLNPSPNPSHYPEFSFEFLDGISPAELGYDSFGGDVMLYLLVLNNKCKTPFRKCLLKLQKNVGSFGPVSCVVYDAVMYFSAVIADEVEIPRIVLRTSSATTFLALSLDLNQRDLTDQEHHPEQSLSEFPLLRAKDMPVFNMSDEKAAEEVLTRIHYGTSTASAVIWNSLHCLEQEMFNKAQERIVSPIYPICPSLHYNNKQKNSSFKSSYTEDESCISWLDTQTPNSVIYVSIGSIVRIAKSELLEMAWGLANSDQPFLWVVRPGLVDGSNGLELLPNGFMEITRKWGKVVQWAPQKRVLAHKSVGGFWTHNGWNSSIESVYEGVPMICWPRIGDQRVNARIVGHVWKVGIEMEENLERWKVESAIRRLMESEEGVEIRKTAVELKEKVRVSLGKGGSSWEFLGKLVDFIKFL</sequence>
<dbReference type="Gene3D" id="3.40.50.2000">
    <property type="entry name" value="Glycogen Phosphorylase B"/>
    <property type="match status" value="2"/>
</dbReference>
<keyword evidence="4" id="KW-1185">Reference proteome</keyword>
<name>A0AA88DM97_FICCA</name>
<evidence type="ECO:0000256" key="2">
    <source>
        <dbReference type="ARBA" id="ARBA00022679"/>
    </source>
</evidence>
<comment type="caution">
    <text evidence="3">The sequence shown here is derived from an EMBL/GenBank/DDBJ whole genome shotgun (WGS) entry which is preliminary data.</text>
</comment>
<protein>
    <recommendedName>
        <fullName evidence="5">UDP-glycosyltransferase</fullName>
    </recommendedName>
</protein>
<organism evidence="3 4">
    <name type="scientific">Ficus carica</name>
    <name type="common">Common fig</name>
    <dbReference type="NCBI Taxonomy" id="3494"/>
    <lineage>
        <taxon>Eukaryota</taxon>
        <taxon>Viridiplantae</taxon>
        <taxon>Streptophyta</taxon>
        <taxon>Embryophyta</taxon>
        <taxon>Tracheophyta</taxon>
        <taxon>Spermatophyta</taxon>
        <taxon>Magnoliopsida</taxon>
        <taxon>eudicotyledons</taxon>
        <taxon>Gunneridae</taxon>
        <taxon>Pentapetalae</taxon>
        <taxon>rosids</taxon>
        <taxon>fabids</taxon>
        <taxon>Rosales</taxon>
        <taxon>Moraceae</taxon>
        <taxon>Ficeae</taxon>
        <taxon>Ficus</taxon>
    </lineage>
</organism>
<gene>
    <name evidence="3" type="ORF">TIFTF001_026864</name>
</gene>
<dbReference type="PANTHER" id="PTHR11926">
    <property type="entry name" value="GLUCOSYL/GLUCURONOSYL TRANSFERASES"/>
    <property type="match status" value="1"/>
</dbReference>
<dbReference type="SUPFAM" id="SSF53756">
    <property type="entry name" value="UDP-Glycosyltransferase/glycogen phosphorylase"/>
    <property type="match status" value="1"/>
</dbReference>
<accession>A0AA88DM97</accession>
<dbReference type="FunFam" id="3.40.50.2000:FF:000040">
    <property type="entry name" value="UDP-glycosyltransferase 76C1"/>
    <property type="match status" value="1"/>
</dbReference>
<reference evidence="3" key="1">
    <citation type="submission" date="2023-07" db="EMBL/GenBank/DDBJ databases">
        <title>draft genome sequence of fig (Ficus carica).</title>
        <authorList>
            <person name="Takahashi T."/>
            <person name="Nishimura K."/>
        </authorList>
    </citation>
    <scope>NUCLEOTIDE SEQUENCE</scope>
</reference>
<dbReference type="AlphaFoldDB" id="A0AA88DM97"/>
<evidence type="ECO:0000313" key="4">
    <source>
        <dbReference type="Proteomes" id="UP001187192"/>
    </source>
</evidence>
<dbReference type="InterPro" id="IPR002213">
    <property type="entry name" value="UDP_glucos_trans"/>
</dbReference>
<evidence type="ECO:0000256" key="1">
    <source>
        <dbReference type="ARBA" id="ARBA00009995"/>
    </source>
</evidence>
<evidence type="ECO:0008006" key="5">
    <source>
        <dbReference type="Google" id="ProtNLM"/>
    </source>
</evidence>
<dbReference type="Pfam" id="PF00201">
    <property type="entry name" value="UDPGT"/>
    <property type="match status" value="1"/>
</dbReference>
<comment type="similarity">
    <text evidence="1">Belongs to the UDP-glycosyltransferase family.</text>
</comment>
<keyword evidence="2" id="KW-0808">Transferase</keyword>
<dbReference type="GO" id="GO:0080044">
    <property type="term" value="F:quercetin 7-O-glucosyltransferase activity"/>
    <property type="evidence" value="ECO:0007669"/>
    <property type="project" value="TreeGrafter"/>
</dbReference>
<proteinExistence type="inferred from homology"/>
<evidence type="ECO:0000313" key="3">
    <source>
        <dbReference type="EMBL" id="GMN57760.1"/>
    </source>
</evidence>
<dbReference type="Proteomes" id="UP001187192">
    <property type="component" value="Unassembled WGS sequence"/>
</dbReference>
<dbReference type="CDD" id="cd03784">
    <property type="entry name" value="GT1_Gtf-like"/>
    <property type="match status" value="1"/>
</dbReference>